<evidence type="ECO:0000313" key="3">
    <source>
        <dbReference type="EMBL" id="GCB20039.1"/>
    </source>
</evidence>
<evidence type="ECO:0000256" key="2">
    <source>
        <dbReference type="SAM" id="SignalP"/>
    </source>
</evidence>
<dbReference type="AlphaFoldDB" id="A0A401KLH5"/>
<dbReference type="SUPFAM" id="SSF55486">
    <property type="entry name" value="Metalloproteases ('zincins'), catalytic domain"/>
    <property type="match status" value="1"/>
</dbReference>
<organism evidence="3 4">
    <name type="scientific">Aspergillus awamori</name>
    <name type="common">Black koji mold</name>
    <dbReference type="NCBI Taxonomy" id="105351"/>
    <lineage>
        <taxon>Eukaryota</taxon>
        <taxon>Fungi</taxon>
        <taxon>Dikarya</taxon>
        <taxon>Ascomycota</taxon>
        <taxon>Pezizomycotina</taxon>
        <taxon>Eurotiomycetes</taxon>
        <taxon>Eurotiomycetidae</taxon>
        <taxon>Eurotiales</taxon>
        <taxon>Aspergillaceae</taxon>
        <taxon>Aspergillus</taxon>
    </lineage>
</organism>
<dbReference type="Gene3D" id="3.40.390.10">
    <property type="entry name" value="Collagenase (Catalytic Domain)"/>
    <property type="match status" value="1"/>
</dbReference>
<feature type="region of interest" description="Disordered" evidence="1">
    <location>
        <begin position="148"/>
        <end position="172"/>
    </location>
</feature>
<feature type="compositionally biased region" description="Basic and acidic residues" evidence="1">
    <location>
        <begin position="158"/>
        <end position="172"/>
    </location>
</feature>
<dbReference type="Proteomes" id="UP000286921">
    <property type="component" value="Unassembled WGS sequence"/>
</dbReference>
<feature type="chain" id="PRO_5019058841" description="Lysine-specific metallo-endopeptidase domain-containing protein" evidence="2">
    <location>
        <begin position="24"/>
        <end position="284"/>
    </location>
</feature>
<dbReference type="STRING" id="105351.A0A401KLH5"/>
<keyword evidence="2" id="KW-0732">Signal</keyword>
<dbReference type="GO" id="GO:0008237">
    <property type="term" value="F:metallopeptidase activity"/>
    <property type="evidence" value="ECO:0007669"/>
    <property type="project" value="InterPro"/>
</dbReference>
<evidence type="ECO:0008006" key="5">
    <source>
        <dbReference type="Google" id="ProtNLM"/>
    </source>
</evidence>
<protein>
    <recommendedName>
        <fullName evidence="5">Lysine-specific metallo-endopeptidase domain-containing protein</fullName>
    </recommendedName>
</protein>
<dbReference type="InterPro" id="IPR024079">
    <property type="entry name" value="MetalloPept_cat_dom_sf"/>
</dbReference>
<name>A0A401KLH5_ASPAW</name>
<comment type="caution">
    <text evidence="3">The sequence shown here is derived from an EMBL/GenBank/DDBJ whole genome shotgun (WGS) entry which is preliminary data.</text>
</comment>
<reference evidence="3 4" key="1">
    <citation type="submission" date="2016-09" db="EMBL/GenBank/DDBJ databases">
        <title>Aspergillus awamori IFM 58123T.</title>
        <authorList>
            <person name="Kusuya Y."/>
            <person name="Shimizu M."/>
            <person name="Takahashi H."/>
            <person name="Yaguchi T."/>
        </authorList>
    </citation>
    <scope>NUCLEOTIDE SEQUENCE [LARGE SCALE GENOMIC DNA]</scope>
    <source>
        <strain evidence="3 4">IFM 58123</strain>
    </source>
</reference>
<proteinExistence type="predicted"/>
<gene>
    <name evidence="3" type="ORF">AAWM_02924</name>
</gene>
<evidence type="ECO:0000256" key="1">
    <source>
        <dbReference type="SAM" id="MobiDB-lite"/>
    </source>
</evidence>
<dbReference type="EMBL" id="BDHI01000002">
    <property type="protein sequence ID" value="GCB20039.1"/>
    <property type="molecule type" value="Genomic_DNA"/>
</dbReference>
<accession>A0A401KLH5</accession>
<feature type="signal peptide" evidence="2">
    <location>
        <begin position="1"/>
        <end position="23"/>
    </location>
</feature>
<evidence type="ECO:0000313" key="4">
    <source>
        <dbReference type="Proteomes" id="UP000286921"/>
    </source>
</evidence>
<sequence>MHSLYHLFSAGAVLLLYSNGACAAPTARTSSISYIEKYAGCDASQVQKLEQAFADVHTLVTLAETIDTSKHPWSNYFRKQGDGKTEDEKYAKAMWKAIASPNFKITVTCATSDNVACKHGSIAYADPTPAKNDMTVCPVFFKSDNPESKNNLNSRHMRAPEGERPSRKGPKKEYWCEDHKNIKWYEVAAQHILHEMTHFDSVGKQAGLPEYTGKDGVTAHGTDDWKTTNYIKNARLLATNWQKDEAKCEKNHEMPPYRNADNIAMSALEWYFTEHCSLEASIPL</sequence>
<keyword evidence="4" id="KW-1185">Reference proteome</keyword>